<evidence type="ECO:0000313" key="2">
    <source>
        <dbReference type="EMBL" id="VDN10018.1"/>
    </source>
</evidence>
<organism evidence="2 3">
    <name type="scientific">Dibothriocephalus latus</name>
    <name type="common">Fish tapeworm</name>
    <name type="synonym">Diphyllobothrium latum</name>
    <dbReference type="NCBI Taxonomy" id="60516"/>
    <lineage>
        <taxon>Eukaryota</taxon>
        <taxon>Metazoa</taxon>
        <taxon>Spiralia</taxon>
        <taxon>Lophotrochozoa</taxon>
        <taxon>Platyhelminthes</taxon>
        <taxon>Cestoda</taxon>
        <taxon>Eucestoda</taxon>
        <taxon>Diphyllobothriidea</taxon>
        <taxon>Diphyllobothriidae</taxon>
        <taxon>Dibothriocephalus</taxon>
    </lineage>
</organism>
<dbReference type="EMBL" id="UYRU01048278">
    <property type="protein sequence ID" value="VDN10018.1"/>
    <property type="molecule type" value="Genomic_DNA"/>
</dbReference>
<feature type="signal peptide" evidence="1">
    <location>
        <begin position="1"/>
        <end position="18"/>
    </location>
</feature>
<evidence type="ECO:0000256" key="1">
    <source>
        <dbReference type="SAM" id="SignalP"/>
    </source>
</evidence>
<accession>A0A3P7LJE7</accession>
<dbReference type="AlphaFoldDB" id="A0A3P7LJE7"/>
<name>A0A3P7LJE7_DIBLA</name>
<dbReference type="Proteomes" id="UP000281553">
    <property type="component" value="Unassembled WGS sequence"/>
</dbReference>
<gene>
    <name evidence="2" type="ORF">DILT_LOCUS5849</name>
</gene>
<keyword evidence="3" id="KW-1185">Reference proteome</keyword>
<evidence type="ECO:0000313" key="3">
    <source>
        <dbReference type="Proteomes" id="UP000281553"/>
    </source>
</evidence>
<dbReference type="OrthoDB" id="6243832at2759"/>
<evidence type="ECO:0008006" key="4">
    <source>
        <dbReference type="Google" id="ProtNLM"/>
    </source>
</evidence>
<proteinExistence type="predicted"/>
<feature type="chain" id="PRO_5018085898" description="Sushi domain-containing protein" evidence="1">
    <location>
        <begin position="19"/>
        <end position="212"/>
    </location>
</feature>
<keyword evidence="1" id="KW-0732">Signal</keyword>
<sequence length="212" mass="23166">MTASYFVTFLMLCYRQSGQSCPSDTLNSVIYCPELPDINGSHPITYFFKVDREIGDTVAMATISCPPQFRLLPAILNTSLPPESLPSEQTIHCDSHRNRWSSPIPVACLTIEEIAEAYLAAIPTTQPSTEAPPTSCCTSEEPAVVVPIDHQENPIVGPVNDSLMPSGSIGEYIKVSWLLLRFSGQRWGKCCPKADISQSVSQSCVSLQGRTQ</sequence>
<reference evidence="2 3" key="1">
    <citation type="submission" date="2018-11" db="EMBL/GenBank/DDBJ databases">
        <authorList>
            <consortium name="Pathogen Informatics"/>
        </authorList>
    </citation>
    <scope>NUCLEOTIDE SEQUENCE [LARGE SCALE GENOMIC DNA]</scope>
</reference>
<protein>
    <recommendedName>
        <fullName evidence="4">Sushi domain-containing protein</fullName>
    </recommendedName>
</protein>